<accession>A0A292GT85</accession>
<evidence type="ECO:0000313" key="1">
    <source>
        <dbReference type="EMBL" id="BBA74541.1"/>
    </source>
</evidence>
<dbReference type="AlphaFoldDB" id="A0A292GT85"/>
<dbReference type="EMBL" id="LC171369">
    <property type="protein sequence ID" value="BBA74541.1"/>
    <property type="molecule type" value="Genomic_DNA"/>
</dbReference>
<sequence>MPVPLFVSPTLEAYAVLAIIGSAIDTLARGRLDDLLDLRQPSHITPKFATEPCKFFAEMLIDVGDDEIVKARNMFKNEALLGSWNS</sequence>
<name>A0A292GT85_9HYPH</name>
<organism evidence="1">
    <name type="scientific">Ochrobactrum sp. PW1</name>
    <dbReference type="NCBI Taxonomy" id="1882222"/>
    <lineage>
        <taxon>Bacteria</taxon>
        <taxon>Pseudomonadati</taxon>
        <taxon>Pseudomonadota</taxon>
        <taxon>Alphaproteobacteria</taxon>
        <taxon>Hyphomicrobiales</taxon>
        <taxon>Brucellaceae</taxon>
        <taxon>Brucella/Ochrobactrum group</taxon>
        <taxon>Ochrobactrum</taxon>
    </lineage>
</organism>
<reference evidence="1" key="1">
    <citation type="submission" date="2016-07" db="EMBL/GenBank/DDBJ databases">
        <title>Genomics reveals synergistic degradation of pyrene by five bacteria in a mangrove sediment-derived bacterial consortium.</title>
        <authorList>
            <person name="Wanapaisan P."/>
            <person name="Vejarano F."/>
            <person name="Chakraborty J."/>
            <person name="Shintani M."/>
            <person name="Muangchinda C."/>
            <person name="Laothamteep N."/>
            <person name="Suzuki-Minakuchi C."/>
            <person name="Inoue K."/>
            <person name="Nojiri H."/>
            <person name="Pinyakong O."/>
        </authorList>
    </citation>
    <scope>NUCLEOTIDE SEQUENCE</scope>
    <source>
        <strain evidence="1">PW1</strain>
    </source>
</reference>
<protein>
    <submittedName>
        <fullName evidence="1">Beta-glucosidase</fullName>
    </submittedName>
</protein>
<proteinExistence type="predicted"/>